<organism evidence="1 2">
    <name type="scientific">Pseudomonas putida</name>
    <name type="common">Arthrobacter siderocapsulatus</name>
    <dbReference type="NCBI Taxonomy" id="303"/>
    <lineage>
        <taxon>Bacteria</taxon>
        <taxon>Pseudomonadati</taxon>
        <taxon>Pseudomonadota</taxon>
        <taxon>Gammaproteobacteria</taxon>
        <taxon>Pseudomonadales</taxon>
        <taxon>Pseudomonadaceae</taxon>
        <taxon>Pseudomonas</taxon>
    </lineage>
</organism>
<protein>
    <submittedName>
        <fullName evidence="1">SMI1/KNR4 family protein</fullName>
    </submittedName>
</protein>
<proteinExistence type="predicted"/>
<reference evidence="1 2" key="1">
    <citation type="submission" date="2017-04" db="EMBL/GenBank/DDBJ databases">
        <title>Presence of VIM-2 positive Pseudomonas species in chickens and their surrounding environment.</title>
        <authorList>
            <person name="Zhang R."/>
        </authorList>
    </citation>
    <scope>NUCLEOTIDE SEQUENCE [LARGE SCALE GENOMIC DNA]</scope>
    <source>
        <strain evidence="1 2">DZ-C18</strain>
    </source>
</reference>
<name>A0A1X0ZTJ2_PSEPU</name>
<evidence type="ECO:0000313" key="1">
    <source>
        <dbReference type="EMBL" id="ORL62998.1"/>
    </source>
</evidence>
<dbReference type="EMBL" id="NBWC01000024">
    <property type="protein sequence ID" value="ORL62998.1"/>
    <property type="molecule type" value="Genomic_DNA"/>
</dbReference>
<comment type="caution">
    <text evidence="1">The sequence shown here is derived from an EMBL/GenBank/DDBJ whole genome shotgun (WGS) entry which is preliminary data.</text>
</comment>
<dbReference type="OrthoDB" id="1739659at2"/>
<evidence type="ECO:0000313" key="2">
    <source>
        <dbReference type="Proteomes" id="UP000193675"/>
    </source>
</evidence>
<dbReference type="AlphaFoldDB" id="A0A1X0ZTJ2"/>
<sequence length="195" mass="21861">MLIYTERHDAAPDKLIEEVAERLGIVTGSWILEFWRKSDGALLNDQVLIYSTSDIEERNDTFEVDKNFKGMVAIGDDSGGRIILIDKNDAGKLWLVDAGSVSLEASDQFVSLDQLLDFIASEDDVDDVGIGDIVTVGSKPSLDEVFNIKKALAVNISVVELKKLLEEPEQVLLRSIYAQKYERALIEFSHIIRFR</sequence>
<dbReference type="InterPro" id="IPR037883">
    <property type="entry name" value="Knr4/Smi1-like_sf"/>
</dbReference>
<dbReference type="RefSeq" id="WP_084857822.1">
    <property type="nucleotide sequence ID" value="NZ_NBWC01000024.1"/>
</dbReference>
<dbReference type="Gene3D" id="3.40.1580.10">
    <property type="entry name" value="SMI1/KNR4-like"/>
    <property type="match status" value="1"/>
</dbReference>
<gene>
    <name evidence="1" type="ORF">B7H17_16750</name>
</gene>
<accession>A0A1X0ZTJ2</accession>
<dbReference type="Proteomes" id="UP000193675">
    <property type="component" value="Unassembled WGS sequence"/>
</dbReference>